<gene>
    <name evidence="1" type="ORF">AQJ64_32285</name>
</gene>
<sequence length="73" mass="8276">MEIRCSQCQGFELEPGFVEDSGDHSRGYARWIPGPLQRGIFGGAKRLGRPRFQIDAYRCRACGHLELFAPHQV</sequence>
<dbReference type="STRING" id="1943.AQJ64_32285"/>
<dbReference type="Proteomes" id="UP000052982">
    <property type="component" value="Unassembled WGS sequence"/>
</dbReference>
<dbReference type="RefSeq" id="WP_055634982.1">
    <property type="nucleotide sequence ID" value="NZ_JBIRRP010000004.1"/>
</dbReference>
<dbReference type="OrthoDB" id="7573292at2"/>
<dbReference type="EMBL" id="LMWW01000054">
    <property type="protein sequence ID" value="KUN78211.1"/>
    <property type="molecule type" value="Genomic_DNA"/>
</dbReference>
<evidence type="ECO:0000313" key="2">
    <source>
        <dbReference type="Proteomes" id="UP000052982"/>
    </source>
</evidence>
<keyword evidence="2" id="KW-1185">Reference proteome</keyword>
<name>A0A124I1P6_9ACTN</name>
<comment type="caution">
    <text evidence="1">The sequence shown here is derived from an EMBL/GenBank/DDBJ whole genome shotgun (WGS) entry which is preliminary data.</text>
</comment>
<organism evidence="1 2">
    <name type="scientific">Streptomyces griseoruber</name>
    <dbReference type="NCBI Taxonomy" id="1943"/>
    <lineage>
        <taxon>Bacteria</taxon>
        <taxon>Bacillati</taxon>
        <taxon>Actinomycetota</taxon>
        <taxon>Actinomycetes</taxon>
        <taxon>Kitasatosporales</taxon>
        <taxon>Streptomycetaceae</taxon>
        <taxon>Streptomyces</taxon>
    </lineage>
</organism>
<dbReference type="AlphaFoldDB" id="A0A124I1P6"/>
<accession>A0A124I1P6</accession>
<evidence type="ECO:0000313" key="1">
    <source>
        <dbReference type="EMBL" id="KUN78211.1"/>
    </source>
</evidence>
<proteinExistence type="predicted"/>
<protein>
    <submittedName>
        <fullName evidence="1">Uncharacterized protein</fullName>
    </submittedName>
</protein>
<reference evidence="1 2" key="1">
    <citation type="submission" date="2015-10" db="EMBL/GenBank/DDBJ databases">
        <title>Draft genome sequence of Streptomyces griseoruber DSM 40281, type strain for the species Streptomyces griseoruber.</title>
        <authorList>
            <person name="Ruckert C."/>
            <person name="Winkler A."/>
            <person name="Kalinowski J."/>
            <person name="Kampfer P."/>
            <person name="Glaeser S."/>
        </authorList>
    </citation>
    <scope>NUCLEOTIDE SEQUENCE [LARGE SCALE GENOMIC DNA]</scope>
    <source>
        <strain evidence="1 2">DSM 40281</strain>
    </source>
</reference>